<evidence type="ECO:0000256" key="1">
    <source>
        <dbReference type="SAM" id="MobiDB-lite"/>
    </source>
</evidence>
<evidence type="ECO:0000313" key="2">
    <source>
        <dbReference type="EMBL" id="AVK74972.1"/>
    </source>
</evidence>
<accession>A0A2U7U9A4</accession>
<feature type="region of interest" description="Disordered" evidence="1">
    <location>
        <begin position="1"/>
        <end position="30"/>
    </location>
</feature>
<protein>
    <submittedName>
        <fullName evidence="2">Uncharacterized protein</fullName>
    </submittedName>
</protein>
<dbReference type="Proteomes" id="UP000248852">
    <property type="component" value="Segment"/>
</dbReference>
<feature type="compositionally biased region" description="Low complexity" evidence="1">
    <location>
        <begin position="16"/>
        <end position="30"/>
    </location>
</feature>
<dbReference type="RefSeq" id="YP_009483241.1">
    <property type="nucleotide sequence ID" value="NC_037667.1"/>
</dbReference>
<name>A0A2U7U9A4_9VIRU</name>
<dbReference type="GeneID" id="36844113"/>
<gene>
    <name evidence="2" type="ORF">pqer_cds_550</name>
</gene>
<proteinExistence type="predicted"/>
<dbReference type="EMBL" id="MG011689">
    <property type="protein sequence ID" value="AVK74972.1"/>
    <property type="molecule type" value="Genomic_DNA"/>
</dbReference>
<dbReference type="KEGG" id="vg:36844113"/>
<reference evidence="2" key="1">
    <citation type="journal article" date="2018" name="Nat. Commun.">
        <title>Diversity and evolution of the emerging Pandoraviridae family.</title>
        <authorList>
            <person name="Legendre M."/>
            <person name="Fabre E."/>
            <person name="Poirot O."/>
            <person name="Jeudy S."/>
            <person name="Lartigue A."/>
            <person name="Alempic J.M."/>
            <person name="Beucher L."/>
            <person name="Philippe N."/>
            <person name="Bertaux L."/>
            <person name="Christo-Foroux E."/>
            <person name="Labadie K."/>
            <person name="Coute Y."/>
            <person name="Abergel C."/>
            <person name="Claverie J.M."/>
        </authorList>
    </citation>
    <scope>NUCLEOTIDE SEQUENCE [LARGE SCALE GENOMIC DNA]</scope>
    <source>
        <strain evidence="2">Quercus</strain>
    </source>
</reference>
<organism evidence="2">
    <name type="scientific">Pandoravirus quercus</name>
    <dbReference type="NCBI Taxonomy" id="2107709"/>
    <lineage>
        <taxon>Viruses</taxon>
        <taxon>Pandoravirus</taxon>
    </lineage>
</organism>
<sequence length="341" mass="36087">MPTTTYDDNIDNAVENNSNTNNNDSNNGGDYDDNGYYYCGNSKDVFMGHANCDVDEDEFSRGPVDMGHTPEGADSEMLDAVSTEADAPHPLDALVTVITSEGLPKGAQEEAPAWVAVLERFGGAMETLVELHTHRLFPSWRESGMRLCIGNPADARRLVVDLNALATRSNDTDDFYSSLALAHAIDTAARDAATAAIVGMETALIDQAGTVRRLREAARDAERRVCEAFASVTTAAGGTAGPTAHDHITVSVVMQAVHATLETGGALQGPALARSFYSEVVKAASAFGPSQPPRLVEASSAGFAALQRMRASPHIGRILEALSARDLGVPLLDPHGHACPE</sequence>